<dbReference type="EMBL" id="HBIV01042394">
    <property type="protein sequence ID" value="CAE0678010.1"/>
    <property type="molecule type" value="Transcribed_RNA"/>
</dbReference>
<feature type="region of interest" description="Disordered" evidence="1">
    <location>
        <begin position="1"/>
        <end position="148"/>
    </location>
</feature>
<feature type="compositionally biased region" description="Low complexity" evidence="1">
    <location>
        <begin position="161"/>
        <end position="178"/>
    </location>
</feature>
<accession>A0A7S3ZB81</accession>
<feature type="region of interest" description="Disordered" evidence="1">
    <location>
        <begin position="161"/>
        <end position="218"/>
    </location>
</feature>
<name>A0A7S3ZB81_9EUKA</name>
<feature type="compositionally biased region" description="Basic and acidic residues" evidence="1">
    <location>
        <begin position="28"/>
        <end position="46"/>
    </location>
</feature>
<dbReference type="AlphaFoldDB" id="A0A7S3ZB81"/>
<feature type="compositionally biased region" description="Basic and acidic residues" evidence="1">
    <location>
        <begin position="118"/>
        <end position="146"/>
    </location>
</feature>
<feature type="compositionally biased region" description="Basic and acidic residues" evidence="1">
    <location>
        <begin position="202"/>
        <end position="211"/>
    </location>
</feature>
<feature type="compositionally biased region" description="Basic and acidic residues" evidence="1">
    <location>
        <begin position="181"/>
        <end position="192"/>
    </location>
</feature>
<sequence length="218" mass="24145">MFDKPPGYSERAPIRESRRVSRSHQRRTRSDSIPRHGATDPRDKYYGAEASYYGKPESSTTDVQQPATISNGGGAYWDIYEDHPTPQKTLHNHSQTGGGNGGAHWDIYDDQPSYRGPSYRDLRKGKPSSHEGKDQGKKGYEMRRSAPIDSPFTMVSDFKAAQRAASGAASKHVASSAAVRDLQESDVQKTVRPEGGLGFSRWEGRQEDDAKPTFLGVQ</sequence>
<proteinExistence type="predicted"/>
<organism evidence="2">
    <name type="scientific">Lotharella globosa</name>
    <dbReference type="NCBI Taxonomy" id="91324"/>
    <lineage>
        <taxon>Eukaryota</taxon>
        <taxon>Sar</taxon>
        <taxon>Rhizaria</taxon>
        <taxon>Cercozoa</taxon>
        <taxon>Chlorarachniophyceae</taxon>
        <taxon>Lotharella</taxon>
    </lineage>
</organism>
<evidence type="ECO:0000313" key="2">
    <source>
        <dbReference type="EMBL" id="CAE0678010.1"/>
    </source>
</evidence>
<feature type="compositionally biased region" description="Polar residues" evidence="1">
    <location>
        <begin position="57"/>
        <end position="70"/>
    </location>
</feature>
<evidence type="ECO:0000256" key="1">
    <source>
        <dbReference type="SAM" id="MobiDB-lite"/>
    </source>
</evidence>
<reference evidence="2" key="1">
    <citation type="submission" date="2021-01" db="EMBL/GenBank/DDBJ databases">
        <authorList>
            <person name="Corre E."/>
            <person name="Pelletier E."/>
            <person name="Niang G."/>
            <person name="Scheremetjew M."/>
            <person name="Finn R."/>
            <person name="Kale V."/>
            <person name="Holt S."/>
            <person name="Cochrane G."/>
            <person name="Meng A."/>
            <person name="Brown T."/>
            <person name="Cohen L."/>
        </authorList>
    </citation>
    <scope>NUCLEOTIDE SEQUENCE</scope>
    <source>
        <strain evidence="2">CCCM811</strain>
    </source>
</reference>
<protein>
    <submittedName>
        <fullName evidence="2">Uncharacterized protein</fullName>
    </submittedName>
</protein>
<gene>
    <name evidence="2" type="ORF">LGLO00237_LOCUS29791</name>
</gene>
<feature type="compositionally biased region" description="Polar residues" evidence="1">
    <location>
        <begin position="86"/>
        <end position="95"/>
    </location>
</feature>